<dbReference type="Proteomes" id="UP000244248">
    <property type="component" value="Unassembled WGS sequence"/>
</dbReference>
<accession>A0A2T5MCL5</accession>
<evidence type="ECO:0000313" key="3">
    <source>
        <dbReference type="Proteomes" id="UP000244248"/>
    </source>
</evidence>
<comment type="caution">
    <text evidence="2">The sequence shown here is derived from an EMBL/GenBank/DDBJ whole genome shotgun (WGS) entry which is preliminary data.</text>
</comment>
<dbReference type="RefSeq" id="WP_107941240.1">
    <property type="nucleotide sequence ID" value="NZ_QANS01000006.1"/>
</dbReference>
<gene>
    <name evidence="2" type="ORF">CJD38_15235</name>
</gene>
<sequence>MILTIPKPQPTEHATSILARLLRLNGLKDLRHLPDFDFEMKSTRGVALARLLGLSPQDFVRQHTIIPFRCAVHLPREQQPSSAAHREFSDDLSNLFSIRPRPPFYCSRCRQEDLEWHGFSFWRTTHQIPGVTRCQKHEFPLTAADVDPMLVLPEEIRLSRIKYQSIDLAAEAGYSRETEYVELAVDLLDLKRPILHSVLISRLQSRAKNFGFTLNSTRGFKHLEINRHFDQFARDRLYSPRRKSIMYPGVYCRYFWRPENLSKSMLNALLGTHYGIVATCLLALALSENGDEAAKLFRAPSPETTLINSCESLSSNSDNALSRIRQRVEQ</sequence>
<dbReference type="OrthoDB" id="470139at2"/>
<protein>
    <recommendedName>
        <fullName evidence="1">TniQ domain-containing protein</fullName>
    </recommendedName>
</protein>
<reference evidence="2 3" key="1">
    <citation type="submission" date="2018-04" db="EMBL/GenBank/DDBJ databases">
        <title>Novel species isolated from glacier.</title>
        <authorList>
            <person name="Liu Q."/>
            <person name="Xin Y.-H."/>
        </authorList>
    </citation>
    <scope>NUCLEOTIDE SEQUENCE [LARGE SCALE GENOMIC DNA]</scope>
    <source>
        <strain evidence="2 3">GT1R17</strain>
    </source>
</reference>
<evidence type="ECO:0000313" key="2">
    <source>
        <dbReference type="EMBL" id="PTU30297.1"/>
    </source>
</evidence>
<dbReference type="Pfam" id="PF06527">
    <property type="entry name" value="TniQ"/>
    <property type="match status" value="1"/>
</dbReference>
<keyword evidence="3" id="KW-1185">Reference proteome</keyword>
<evidence type="ECO:0000259" key="1">
    <source>
        <dbReference type="Pfam" id="PF06527"/>
    </source>
</evidence>
<feature type="domain" description="TniQ" evidence="1">
    <location>
        <begin position="5"/>
        <end position="141"/>
    </location>
</feature>
<dbReference type="EMBL" id="QANS01000006">
    <property type="protein sequence ID" value="PTU30297.1"/>
    <property type="molecule type" value="Genomic_DNA"/>
</dbReference>
<dbReference type="InterPro" id="IPR009492">
    <property type="entry name" value="TniQ"/>
</dbReference>
<proteinExistence type="predicted"/>
<dbReference type="AlphaFoldDB" id="A0A2T5MCL5"/>
<organism evidence="2 3">
    <name type="scientific">Stenotrophobium rhamnosiphilum</name>
    <dbReference type="NCBI Taxonomy" id="2029166"/>
    <lineage>
        <taxon>Bacteria</taxon>
        <taxon>Pseudomonadati</taxon>
        <taxon>Pseudomonadota</taxon>
        <taxon>Gammaproteobacteria</taxon>
        <taxon>Nevskiales</taxon>
        <taxon>Nevskiaceae</taxon>
        <taxon>Stenotrophobium</taxon>
    </lineage>
</organism>
<name>A0A2T5MCL5_9GAMM</name>